<dbReference type="AlphaFoldDB" id="A0A3M6TRB5"/>
<dbReference type="Proteomes" id="UP000275408">
    <property type="component" value="Unassembled WGS sequence"/>
</dbReference>
<evidence type="ECO:0000313" key="1">
    <source>
        <dbReference type="EMBL" id="RMX43794.1"/>
    </source>
</evidence>
<sequence length="108" mass="11867">MERLRNMSTKVMFVCERVRSAKPKSSKLYCSVTEARIIPDLSGGGGNIYAFNKVCGVAEVRGVSEVVFGETFIPSCLKKAEGEHPANENSNNILTSNYESEETCIDIN</sequence>
<gene>
    <name evidence="1" type="ORF">pdam_00019753</name>
</gene>
<reference evidence="1 2" key="1">
    <citation type="journal article" date="2018" name="Sci. Rep.">
        <title>Comparative analysis of the Pocillopora damicornis genome highlights role of immune system in coral evolution.</title>
        <authorList>
            <person name="Cunning R."/>
            <person name="Bay R.A."/>
            <person name="Gillette P."/>
            <person name="Baker A.C."/>
            <person name="Traylor-Knowles N."/>
        </authorList>
    </citation>
    <scope>NUCLEOTIDE SEQUENCE [LARGE SCALE GENOMIC DNA]</scope>
    <source>
        <strain evidence="1">RSMAS</strain>
        <tissue evidence="1">Whole animal</tissue>
    </source>
</reference>
<name>A0A3M6TRB5_POCDA</name>
<dbReference type="EMBL" id="RCHS01003134">
    <property type="protein sequence ID" value="RMX43794.1"/>
    <property type="molecule type" value="Genomic_DNA"/>
</dbReference>
<accession>A0A3M6TRB5</accession>
<keyword evidence="2" id="KW-1185">Reference proteome</keyword>
<comment type="caution">
    <text evidence="1">The sequence shown here is derived from an EMBL/GenBank/DDBJ whole genome shotgun (WGS) entry which is preliminary data.</text>
</comment>
<protein>
    <submittedName>
        <fullName evidence="1">Uncharacterized protein</fullName>
    </submittedName>
</protein>
<organism evidence="1 2">
    <name type="scientific">Pocillopora damicornis</name>
    <name type="common">Cauliflower coral</name>
    <name type="synonym">Millepora damicornis</name>
    <dbReference type="NCBI Taxonomy" id="46731"/>
    <lineage>
        <taxon>Eukaryota</taxon>
        <taxon>Metazoa</taxon>
        <taxon>Cnidaria</taxon>
        <taxon>Anthozoa</taxon>
        <taxon>Hexacorallia</taxon>
        <taxon>Scleractinia</taxon>
        <taxon>Astrocoeniina</taxon>
        <taxon>Pocilloporidae</taxon>
        <taxon>Pocillopora</taxon>
    </lineage>
</organism>
<evidence type="ECO:0000313" key="2">
    <source>
        <dbReference type="Proteomes" id="UP000275408"/>
    </source>
</evidence>
<proteinExistence type="predicted"/>